<name>A0ABQ7FDH7_9ACTN</name>
<evidence type="ECO:0000313" key="2">
    <source>
        <dbReference type="EMBL" id="KAF4407051.1"/>
    </source>
</evidence>
<dbReference type="Proteomes" id="UP000621266">
    <property type="component" value="Unassembled WGS sequence"/>
</dbReference>
<accession>A0ABQ7FDH7</accession>
<dbReference type="Gene3D" id="3.40.630.30">
    <property type="match status" value="1"/>
</dbReference>
<evidence type="ECO:0000313" key="3">
    <source>
        <dbReference type="Proteomes" id="UP000621266"/>
    </source>
</evidence>
<evidence type="ECO:0000256" key="1">
    <source>
        <dbReference type="SAM" id="MobiDB-lite"/>
    </source>
</evidence>
<dbReference type="InterPro" id="IPR016181">
    <property type="entry name" value="Acyl_CoA_acyltransferase"/>
</dbReference>
<protein>
    <submittedName>
        <fullName evidence="2">N-acetyltransferase</fullName>
    </submittedName>
</protein>
<dbReference type="EMBL" id="WHPN01000334">
    <property type="protein sequence ID" value="KAF4407051.1"/>
    <property type="molecule type" value="Genomic_DNA"/>
</dbReference>
<feature type="region of interest" description="Disordered" evidence="1">
    <location>
        <begin position="240"/>
        <end position="266"/>
    </location>
</feature>
<reference evidence="2 3" key="1">
    <citation type="submission" date="2019-10" db="EMBL/GenBank/DDBJ databases">
        <title>Streptomyces tenebrisbrunneis sp.nov., an endogenous actinomycete isolated from of Lycium ruthenicum.</title>
        <authorList>
            <person name="Ma L."/>
        </authorList>
    </citation>
    <scope>NUCLEOTIDE SEQUENCE [LARGE SCALE GENOMIC DNA]</scope>
    <source>
        <strain evidence="2 3">TRM 66187</strain>
    </source>
</reference>
<proteinExistence type="predicted"/>
<dbReference type="SUPFAM" id="SSF55729">
    <property type="entry name" value="Acyl-CoA N-acyltransferases (Nat)"/>
    <property type="match status" value="1"/>
</dbReference>
<keyword evidence="3" id="KW-1185">Reference proteome</keyword>
<organism evidence="2 3">
    <name type="scientific">Streptomyces lycii</name>
    <dbReference type="NCBI Taxonomy" id="2654337"/>
    <lineage>
        <taxon>Bacteria</taxon>
        <taxon>Bacillati</taxon>
        <taxon>Actinomycetota</taxon>
        <taxon>Actinomycetes</taxon>
        <taxon>Kitasatosporales</taxon>
        <taxon>Streptomycetaceae</taxon>
        <taxon>Streptomyces</taxon>
    </lineage>
</organism>
<gene>
    <name evidence="2" type="ORF">GCU69_21695</name>
</gene>
<dbReference type="RefSeq" id="WP_156206923.1">
    <property type="nucleotide sequence ID" value="NZ_WHPN01000334.1"/>
</dbReference>
<sequence length="266" mass="28249">MRVVGIADGDPLLEGVYTRVLLPSFTPDELEPLAWFRRGLAAGTLTVTAVTDDAGEPVAAAVGDWSPESRVLLLAYLAVAPGLRAGGLGGLLLREVTGSWQERFHPRLTLAEVKHPLAHGPDDDHGDPAARLRFYGRHGARALDLPYFMPALRPGAHRIYGMLLIVLAAEPGVVRPAASTAENGTAGTGAAENGRAVVRPEVLRDFLAAYLRGTEGDRPPDRAVRDLWAAADRPGGVALLPVDRPGELPCSQPLQGADPLRRPDSP</sequence>
<comment type="caution">
    <text evidence="2">The sequence shown here is derived from an EMBL/GenBank/DDBJ whole genome shotgun (WGS) entry which is preliminary data.</text>
</comment>